<dbReference type="Proteomes" id="UP001281147">
    <property type="component" value="Unassembled WGS sequence"/>
</dbReference>
<gene>
    <name evidence="1" type="ORF">LTR37_021284</name>
</gene>
<protein>
    <submittedName>
        <fullName evidence="1">Uncharacterized protein</fullName>
    </submittedName>
</protein>
<proteinExistence type="predicted"/>
<reference evidence="1" key="1">
    <citation type="submission" date="2023-07" db="EMBL/GenBank/DDBJ databases">
        <title>Black Yeasts Isolated from many extreme environments.</title>
        <authorList>
            <person name="Coleine C."/>
            <person name="Stajich J.E."/>
            <person name="Selbmann L."/>
        </authorList>
    </citation>
    <scope>NUCLEOTIDE SEQUENCE</scope>
    <source>
        <strain evidence="1">CCFEE 5714</strain>
    </source>
</reference>
<keyword evidence="2" id="KW-1185">Reference proteome</keyword>
<evidence type="ECO:0000313" key="1">
    <source>
        <dbReference type="EMBL" id="KAK3680374.1"/>
    </source>
</evidence>
<name>A0ACC3M9A1_9PEZI</name>
<dbReference type="EMBL" id="JAUTXU010000464">
    <property type="protein sequence ID" value="KAK3680374.1"/>
    <property type="molecule type" value="Genomic_DNA"/>
</dbReference>
<comment type="caution">
    <text evidence="1">The sequence shown here is derived from an EMBL/GenBank/DDBJ whole genome shotgun (WGS) entry which is preliminary data.</text>
</comment>
<sequence length="286" mass="32784">MGIKALRGILSKTRRRPTAEPTSGIGFLDLPGELRNIIYTYAAAASEDRLVIWVNRPNRGKRNLAGSTRRTTTNLALLHVNHQVRSEALPFVLGVAQVGLFARIKPSLRTRCWGVRAHLLGDIGSKINRFTTLLEQNLRFIKHLRVVGENLFDSVVLTASMPTKKEALDELPAKRCRSFYRPVIQVVFSLIESISTLLQRLPNVTCVTLTVNEGNLPDLEFQQWLADEFNSMWLYIMREDNRSDINGAFMKLRDFRYEYNQRTFRFRVSGDGEWTYWYSSGRSIGN</sequence>
<accession>A0ACC3M9A1</accession>
<organism evidence="1 2">
    <name type="scientific">Vermiconidia calcicola</name>
    <dbReference type="NCBI Taxonomy" id="1690605"/>
    <lineage>
        <taxon>Eukaryota</taxon>
        <taxon>Fungi</taxon>
        <taxon>Dikarya</taxon>
        <taxon>Ascomycota</taxon>
        <taxon>Pezizomycotina</taxon>
        <taxon>Dothideomycetes</taxon>
        <taxon>Dothideomycetidae</taxon>
        <taxon>Mycosphaerellales</taxon>
        <taxon>Extremaceae</taxon>
        <taxon>Vermiconidia</taxon>
    </lineage>
</organism>
<evidence type="ECO:0000313" key="2">
    <source>
        <dbReference type="Proteomes" id="UP001281147"/>
    </source>
</evidence>